<dbReference type="EMBL" id="VCAZ01000146">
    <property type="protein sequence ID" value="TSY27769.1"/>
    <property type="molecule type" value="Genomic_DNA"/>
</dbReference>
<gene>
    <name evidence="1" type="ORF">Baya_13793</name>
</gene>
<sequence length="168" mass="18731">MREVWQVNMAFSSFPLSTLIGLVLLVATIQSNSVFAWRSLAWDTWSTAIGGIQLICEVSRGTARLEGFHDQEDKDIHGAHIIHMGKDKEKKALMFYRHTAILPSDGNFGPHDGSFQPKAVECYFAVSSQDTQWQIQAVQPVSVAQVCFRMCHSRSGCGCPVTLSCLRR</sequence>
<dbReference type="AlphaFoldDB" id="A0A556V7I9"/>
<evidence type="ECO:0000313" key="1">
    <source>
        <dbReference type="EMBL" id="TSY27769.1"/>
    </source>
</evidence>
<accession>A0A556V7I9</accession>
<organism evidence="1 2">
    <name type="scientific">Bagarius yarrelli</name>
    <name type="common">Goonch</name>
    <name type="synonym">Bagrus yarrelli</name>
    <dbReference type="NCBI Taxonomy" id="175774"/>
    <lineage>
        <taxon>Eukaryota</taxon>
        <taxon>Metazoa</taxon>
        <taxon>Chordata</taxon>
        <taxon>Craniata</taxon>
        <taxon>Vertebrata</taxon>
        <taxon>Euteleostomi</taxon>
        <taxon>Actinopterygii</taxon>
        <taxon>Neopterygii</taxon>
        <taxon>Teleostei</taxon>
        <taxon>Ostariophysi</taxon>
        <taxon>Siluriformes</taxon>
        <taxon>Sisoridae</taxon>
        <taxon>Sisorinae</taxon>
        <taxon>Bagarius</taxon>
    </lineage>
</organism>
<evidence type="ECO:0000313" key="2">
    <source>
        <dbReference type="Proteomes" id="UP000319801"/>
    </source>
</evidence>
<name>A0A556V7I9_BAGYA</name>
<proteinExistence type="predicted"/>
<dbReference type="Proteomes" id="UP000319801">
    <property type="component" value="Unassembled WGS sequence"/>
</dbReference>
<keyword evidence="2" id="KW-1185">Reference proteome</keyword>
<reference evidence="1 2" key="1">
    <citation type="journal article" date="2019" name="Genome Biol. Evol.">
        <title>Whole-Genome Sequencing of the Giant Devil Catfish, Bagarius yarrelli.</title>
        <authorList>
            <person name="Jiang W."/>
            <person name="Lv Y."/>
            <person name="Cheng L."/>
            <person name="Yang K."/>
            <person name="Chao B."/>
            <person name="Wang X."/>
            <person name="Li Y."/>
            <person name="Pan X."/>
            <person name="You X."/>
            <person name="Zhang Y."/>
            <person name="Yang J."/>
            <person name="Li J."/>
            <person name="Zhang X."/>
            <person name="Liu S."/>
            <person name="Sun C."/>
            <person name="Yang J."/>
            <person name="Shi Q."/>
        </authorList>
    </citation>
    <scope>NUCLEOTIDE SEQUENCE [LARGE SCALE GENOMIC DNA]</scope>
    <source>
        <strain evidence="1">JWS20170419001</strain>
        <tissue evidence="1">Muscle</tissue>
    </source>
</reference>
<protein>
    <submittedName>
        <fullName evidence="1">Uncharacterized protein</fullName>
    </submittedName>
</protein>
<comment type="caution">
    <text evidence="1">The sequence shown here is derived from an EMBL/GenBank/DDBJ whole genome shotgun (WGS) entry which is preliminary data.</text>
</comment>